<feature type="domain" description="DUF4395" evidence="2">
    <location>
        <begin position="4"/>
        <end position="130"/>
    </location>
</feature>
<sequence>MMQIDPRGPRFGAAITTLVLAAVLVTRSPWLLALQGLVFALGALDTSPYGLVYRRLVRPRLGPPGELEDAAPPRFAQVVGLVFAIAGLIGFAAGITPLALGATAAALLAAFLNAAFGFCLGCEMYLIIRRLQPGRIQ</sequence>
<keyword evidence="1" id="KW-1133">Transmembrane helix</keyword>
<dbReference type="RefSeq" id="WP_425560013.1">
    <property type="nucleotide sequence ID" value="NZ_BAAAGP010000017.1"/>
</dbReference>
<dbReference type="EMBL" id="BOOC01000030">
    <property type="protein sequence ID" value="GIH42389.1"/>
    <property type="molecule type" value="Genomic_DNA"/>
</dbReference>
<dbReference type="Proteomes" id="UP000603904">
    <property type="component" value="Unassembled WGS sequence"/>
</dbReference>
<organism evidence="3 4">
    <name type="scientific">Microbispora corallina</name>
    <dbReference type="NCBI Taxonomy" id="83302"/>
    <lineage>
        <taxon>Bacteria</taxon>
        <taxon>Bacillati</taxon>
        <taxon>Actinomycetota</taxon>
        <taxon>Actinomycetes</taxon>
        <taxon>Streptosporangiales</taxon>
        <taxon>Streptosporangiaceae</taxon>
        <taxon>Microbispora</taxon>
    </lineage>
</organism>
<dbReference type="Pfam" id="PF14340">
    <property type="entry name" value="DUF4395"/>
    <property type="match status" value="1"/>
</dbReference>
<gene>
    <name evidence="3" type="ORF">Mco01_53890</name>
</gene>
<dbReference type="InterPro" id="IPR016942">
    <property type="entry name" value="UCP030042"/>
</dbReference>
<dbReference type="InterPro" id="IPR025508">
    <property type="entry name" value="DUF4395"/>
</dbReference>
<name>A0ABQ4G5Q5_9ACTN</name>
<evidence type="ECO:0000313" key="4">
    <source>
        <dbReference type="Proteomes" id="UP000603904"/>
    </source>
</evidence>
<keyword evidence="1" id="KW-0472">Membrane</keyword>
<feature type="transmembrane region" description="Helical" evidence="1">
    <location>
        <begin position="78"/>
        <end position="100"/>
    </location>
</feature>
<feature type="transmembrane region" description="Helical" evidence="1">
    <location>
        <begin position="37"/>
        <end position="57"/>
    </location>
</feature>
<accession>A0ABQ4G5Q5</accession>
<keyword evidence="4" id="KW-1185">Reference proteome</keyword>
<evidence type="ECO:0000259" key="2">
    <source>
        <dbReference type="Pfam" id="PF14340"/>
    </source>
</evidence>
<protein>
    <submittedName>
        <fullName evidence="3">Membrane protein</fullName>
    </submittedName>
</protein>
<proteinExistence type="predicted"/>
<feature type="transmembrane region" description="Helical" evidence="1">
    <location>
        <begin position="106"/>
        <end position="128"/>
    </location>
</feature>
<dbReference type="PIRSF" id="PIRSF030042">
    <property type="entry name" value="UCP030042"/>
    <property type="match status" value="1"/>
</dbReference>
<evidence type="ECO:0000313" key="3">
    <source>
        <dbReference type="EMBL" id="GIH42389.1"/>
    </source>
</evidence>
<comment type="caution">
    <text evidence="3">The sequence shown here is derived from an EMBL/GenBank/DDBJ whole genome shotgun (WGS) entry which is preliminary data.</text>
</comment>
<keyword evidence="1" id="KW-0812">Transmembrane</keyword>
<evidence type="ECO:0000256" key="1">
    <source>
        <dbReference type="SAM" id="Phobius"/>
    </source>
</evidence>
<reference evidence="3 4" key="1">
    <citation type="submission" date="2021-01" db="EMBL/GenBank/DDBJ databases">
        <title>Whole genome shotgun sequence of Microbispora corallina NBRC 16416.</title>
        <authorList>
            <person name="Komaki H."/>
            <person name="Tamura T."/>
        </authorList>
    </citation>
    <scope>NUCLEOTIDE SEQUENCE [LARGE SCALE GENOMIC DNA]</scope>
    <source>
        <strain evidence="3 4">NBRC 16416</strain>
    </source>
</reference>